<keyword evidence="3" id="KW-1185">Reference proteome</keyword>
<evidence type="ECO:0000313" key="3">
    <source>
        <dbReference type="Proteomes" id="UP001457282"/>
    </source>
</evidence>
<dbReference type="EMBL" id="JBEDUW010000002">
    <property type="protein sequence ID" value="KAK9943199.1"/>
    <property type="molecule type" value="Genomic_DNA"/>
</dbReference>
<organism evidence="2 3">
    <name type="scientific">Rubus argutus</name>
    <name type="common">Southern blackberry</name>
    <dbReference type="NCBI Taxonomy" id="59490"/>
    <lineage>
        <taxon>Eukaryota</taxon>
        <taxon>Viridiplantae</taxon>
        <taxon>Streptophyta</taxon>
        <taxon>Embryophyta</taxon>
        <taxon>Tracheophyta</taxon>
        <taxon>Spermatophyta</taxon>
        <taxon>Magnoliopsida</taxon>
        <taxon>eudicotyledons</taxon>
        <taxon>Gunneridae</taxon>
        <taxon>Pentapetalae</taxon>
        <taxon>rosids</taxon>
        <taxon>fabids</taxon>
        <taxon>Rosales</taxon>
        <taxon>Rosaceae</taxon>
        <taxon>Rosoideae</taxon>
        <taxon>Rosoideae incertae sedis</taxon>
        <taxon>Rubus</taxon>
    </lineage>
</organism>
<dbReference type="Proteomes" id="UP001457282">
    <property type="component" value="Unassembled WGS sequence"/>
</dbReference>
<gene>
    <name evidence="2" type="ORF">M0R45_008815</name>
</gene>
<protein>
    <submittedName>
        <fullName evidence="2">Uncharacterized protein</fullName>
    </submittedName>
</protein>
<evidence type="ECO:0000256" key="1">
    <source>
        <dbReference type="SAM" id="MobiDB-lite"/>
    </source>
</evidence>
<dbReference type="PANTHER" id="PTHR34835">
    <property type="entry name" value="OS07G0283600 PROTEIN-RELATED"/>
    <property type="match status" value="1"/>
</dbReference>
<sequence>MGWDGQVDRAQGRSIDGAVTKGPLNMITTSISASGKAAQWTSKSLDSDGQGEGCEDGTWDRIDDRKRSTEPAPTSIITLCSSNDFHKTILNLSNPKVAAVNEMGFGSLLRIGCPTLIQPICKMMVDNVDMVNSVVSVHEMSFSLTPFKFAKIIGIAEGGVCSPSPPTISWTGKGWLRDVVCDNDGRILVSKLKETIRHRLDVDDVFRITFCMFALTIILCPGNTDEVDDRLVLLFISTGEICKKDWPTFALNFLLQGVSDNRENNNGILSGCILFLQLLYFDIVGEGCIYVDRSLASVQAWGTLDVKELVAIV</sequence>
<dbReference type="PANTHER" id="PTHR34835:SF34">
    <property type="entry name" value="OS08G0555500 PROTEIN"/>
    <property type="match status" value="1"/>
</dbReference>
<comment type="caution">
    <text evidence="2">The sequence shown here is derived from an EMBL/GenBank/DDBJ whole genome shotgun (WGS) entry which is preliminary data.</text>
</comment>
<name>A0AAW1Y4T4_RUBAR</name>
<feature type="compositionally biased region" description="Basic and acidic residues" evidence="1">
    <location>
        <begin position="58"/>
        <end position="69"/>
    </location>
</feature>
<reference evidence="2 3" key="1">
    <citation type="journal article" date="2023" name="G3 (Bethesda)">
        <title>A chromosome-length genome assembly and annotation of blackberry (Rubus argutus, cv. 'Hillquist').</title>
        <authorList>
            <person name="Bruna T."/>
            <person name="Aryal R."/>
            <person name="Dudchenko O."/>
            <person name="Sargent D.J."/>
            <person name="Mead D."/>
            <person name="Buti M."/>
            <person name="Cavallini A."/>
            <person name="Hytonen T."/>
            <person name="Andres J."/>
            <person name="Pham M."/>
            <person name="Weisz D."/>
            <person name="Mascagni F."/>
            <person name="Usai G."/>
            <person name="Natali L."/>
            <person name="Bassil N."/>
            <person name="Fernandez G.E."/>
            <person name="Lomsadze A."/>
            <person name="Armour M."/>
            <person name="Olukolu B."/>
            <person name="Poorten T."/>
            <person name="Britton C."/>
            <person name="Davik J."/>
            <person name="Ashrafi H."/>
            <person name="Aiden E.L."/>
            <person name="Borodovsky M."/>
            <person name="Worthington M."/>
        </authorList>
    </citation>
    <scope>NUCLEOTIDE SEQUENCE [LARGE SCALE GENOMIC DNA]</scope>
    <source>
        <strain evidence="2">PI 553951</strain>
    </source>
</reference>
<dbReference type="AlphaFoldDB" id="A0AAW1Y4T4"/>
<evidence type="ECO:0000313" key="2">
    <source>
        <dbReference type="EMBL" id="KAK9943199.1"/>
    </source>
</evidence>
<proteinExistence type="predicted"/>
<accession>A0AAW1Y4T4</accession>
<feature type="region of interest" description="Disordered" evidence="1">
    <location>
        <begin position="42"/>
        <end position="70"/>
    </location>
</feature>